<name>W8SLC6_9RHOB</name>
<protein>
    <submittedName>
        <fullName evidence="1">Uncharacterized protein</fullName>
    </submittedName>
</protein>
<dbReference type="Proteomes" id="UP000019593">
    <property type="component" value="Chromosome"/>
</dbReference>
<gene>
    <name evidence="1" type="ORF">roselon_00945</name>
</gene>
<dbReference type="HOGENOM" id="CLU_2901419_0_0_5"/>
<accession>W8SLC6</accession>
<proteinExistence type="predicted"/>
<dbReference type="EMBL" id="CP004372">
    <property type="protein sequence ID" value="AHM03345.1"/>
    <property type="molecule type" value="Genomic_DNA"/>
</dbReference>
<keyword evidence="2" id="KW-1185">Reference proteome</keyword>
<evidence type="ECO:0000313" key="2">
    <source>
        <dbReference type="Proteomes" id="UP000019593"/>
    </source>
</evidence>
<dbReference type="STRING" id="1294273.roselon_00945"/>
<reference evidence="1 2" key="1">
    <citation type="submission" date="2013-03" db="EMBL/GenBank/DDBJ databases">
        <authorList>
            <person name="Fiebig A."/>
            <person name="Goeker M."/>
            <person name="Klenk H.-P.P."/>
        </authorList>
    </citation>
    <scope>NUCLEOTIDE SEQUENCE [LARGE SCALE GENOMIC DNA]</scope>
    <source>
        <strain evidence="2">DSM 19469</strain>
    </source>
</reference>
<dbReference type="KEGG" id="red:roselon_00945"/>
<dbReference type="AlphaFoldDB" id="W8SLC6"/>
<organism evidence="1 2">
    <name type="scientific">Roseicyclus elongatus DSM 19469</name>
    <dbReference type="NCBI Taxonomy" id="1294273"/>
    <lineage>
        <taxon>Bacteria</taxon>
        <taxon>Pseudomonadati</taxon>
        <taxon>Pseudomonadota</taxon>
        <taxon>Alphaproteobacteria</taxon>
        <taxon>Rhodobacterales</taxon>
        <taxon>Roseobacteraceae</taxon>
        <taxon>Roseicyclus</taxon>
    </lineage>
</organism>
<sequence length="62" mass="6805">MTRAHQGRARHRCHGWPDIGFPCAGDHARHGRMRRLTGGAGVRIVHGSGFLVQRVVCSCCIV</sequence>
<evidence type="ECO:0000313" key="1">
    <source>
        <dbReference type="EMBL" id="AHM03345.1"/>
    </source>
</evidence>